<evidence type="ECO:0000313" key="10">
    <source>
        <dbReference type="Proteomes" id="UP000265848"/>
    </source>
</evidence>
<dbReference type="InterPro" id="IPR004089">
    <property type="entry name" value="MCPsignal_dom"/>
</dbReference>
<keyword evidence="4" id="KW-0807">Transducer</keyword>
<dbReference type="InterPro" id="IPR051310">
    <property type="entry name" value="MCP_chemotaxis"/>
</dbReference>
<keyword evidence="6" id="KW-0472">Membrane</keyword>
<dbReference type="Proteomes" id="UP000265848">
    <property type="component" value="Unassembled WGS sequence"/>
</dbReference>
<feature type="domain" description="Methyl-accepting transducer" evidence="7">
    <location>
        <begin position="511"/>
        <end position="733"/>
    </location>
</feature>
<dbReference type="Gene3D" id="1.10.8.500">
    <property type="entry name" value="HAMP domain in histidine kinase"/>
    <property type="match status" value="1"/>
</dbReference>
<dbReference type="FunFam" id="1.10.287.950:FF:000001">
    <property type="entry name" value="Methyl-accepting chemotaxis sensory transducer"/>
    <property type="match status" value="1"/>
</dbReference>
<dbReference type="SMART" id="SM00283">
    <property type="entry name" value="MA"/>
    <property type="match status" value="1"/>
</dbReference>
<dbReference type="Gene3D" id="3.30.450.20">
    <property type="entry name" value="PAS domain"/>
    <property type="match status" value="1"/>
</dbReference>
<keyword evidence="6" id="KW-1133">Transmembrane helix</keyword>
<evidence type="ECO:0000259" key="7">
    <source>
        <dbReference type="PROSITE" id="PS50111"/>
    </source>
</evidence>
<feature type="compositionally biased region" description="Polar residues" evidence="5">
    <location>
        <begin position="786"/>
        <end position="799"/>
    </location>
</feature>
<dbReference type="PANTHER" id="PTHR43531:SF11">
    <property type="entry name" value="METHYL-ACCEPTING CHEMOTAXIS PROTEIN 3"/>
    <property type="match status" value="1"/>
</dbReference>
<evidence type="ECO:0000259" key="8">
    <source>
        <dbReference type="PROSITE" id="PS50885"/>
    </source>
</evidence>
<comment type="caution">
    <text evidence="9">The sequence shown here is derived from an EMBL/GenBank/DDBJ whole genome shotgun (WGS) entry which is preliminary data.</text>
</comment>
<evidence type="ECO:0000256" key="2">
    <source>
        <dbReference type="ARBA" id="ARBA00022500"/>
    </source>
</evidence>
<dbReference type="Pfam" id="PF00672">
    <property type="entry name" value="HAMP"/>
    <property type="match status" value="2"/>
</dbReference>
<organism evidence="9 10">
    <name type="scientific">Pseudooceanicola sediminis</name>
    <dbReference type="NCBI Taxonomy" id="2211117"/>
    <lineage>
        <taxon>Bacteria</taxon>
        <taxon>Pseudomonadati</taxon>
        <taxon>Pseudomonadota</taxon>
        <taxon>Alphaproteobacteria</taxon>
        <taxon>Rhodobacterales</taxon>
        <taxon>Paracoccaceae</taxon>
        <taxon>Pseudooceanicola</taxon>
    </lineage>
</organism>
<dbReference type="GO" id="GO:0007165">
    <property type="term" value="P:signal transduction"/>
    <property type="evidence" value="ECO:0007669"/>
    <property type="project" value="UniProtKB-KW"/>
</dbReference>
<dbReference type="InterPro" id="IPR003660">
    <property type="entry name" value="HAMP_dom"/>
</dbReference>
<feature type="domain" description="HAMP" evidence="8">
    <location>
        <begin position="391"/>
        <end position="444"/>
    </location>
</feature>
<dbReference type="SUPFAM" id="SSF58104">
    <property type="entry name" value="Methyl-accepting chemotaxis protein (MCP) signaling domain"/>
    <property type="match status" value="1"/>
</dbReference>
<feature type="domain" description="HAMP" evidence="8">
    <location>
        <begin position="454"/>
        <end position="506"/>
    </location>
</feature>
<keyword evidence="2" id="KW-0145">Chemotaxis</keyword>
<name>A0A399IX71_9RHOB</name>
<evidence type="ECO:0000313" key="9">
    <source>
        <dbReference type="EMBL" id="RII37621.1"/>
    </source>
</evidence>
<sequence>MFKRNDGMTVVSGSDGSGPAKRSGFNPLGNMRLSVKLPLLITALSLTVGVILTYTAYQDAKAIMESQLKSNFELTIETRTSGIQGLLQNLDQSLLTQAENPMVVAALNSFRLSWSALRENQTQELQAAFIDNNPYPPSEREKLNSVGDGSQYDKVHEKYHPYFLRFKQALGIYDIFLIDLEGNVLYTTTKETDFATNLQDGPWKNTDLANAYRTAIANPLGTLSFFDFARYGPIGEAPASFISTPVVGRDNAPIGALVFQLPVSRISEVMTNPSGLGQTGEAVLLGTDMRLRSTPRNVEGLDILSMVPEADFIQKMLSNQEKSFSEMIGLSGNRVHSMIAPFRYNDTTWAVLIEQDSEELLGPINALREKLLIQVAGLILVITLIGLLVGRSISRPFVVIGSSIHNVAEGDLRTPIPMTERREDVGNLARNLDNLRGKLAIAADQRQQQEHQTQQQREVVEHLTSAIAQLADGNLTNPINSEFAAEYESLRQGFNAALTKLNDTISELVGAAHEIDSNAHDVENASNDLSQRAIEQAANLEQTAAAITQLSASVKMTADSATQADDVMRRAKENAKTSGAVVTQAMVAMDKIATSSQKITQVTSVIEDLAFQTNLLALNAGVEAARAGEAGRGFAVVASEVRALAQRSSDAAKEINTLIQESAENVTGGVEMVERAGKSFESLIGEFDKVSVSVSSIATAAREQSVGLEEINTAVDQLDGVTQKNAAVASQVHGTGRVMVTEAAKLNRISQSFVCDNSSVRRGVESNAAHTVPVKAKAVANGAPSGGTQSSSGDTWAEF</sequence>
<keyword evidence="6" id="KW-0812">Transmembrane</keyword>
<dbReference type="InterPro" id="IPR004090">
    <property type="entry name" value="Chemotax_Me-accpt_rcpt"/>
</dbReference>
<proteinExistence type="inferred from homology"/>
<protein>
    <submittedName>
        <fullName evidence="9">Methyl-accepting chemotaxis protein</fullName>
    </submittedName>
</protein>
<dbReference type="EMBL" id="QWJJ01000015">
    <property type="protein sequence ID" value="RII37621.1"/>
    <property type="molecule type" value="Genomic_DNA"/>
</dbReference>
<comment type="similarity">
    <text evidence="3">Belongs to the methyl-accepting chemotaxis (MCP) protein family.</text>
</comment>
<comment type="subcellular location">
    <subcellularLocation>
        <location evidence="1">Membrane</location>
    </subcellularLocation>
</comment>
<gene>
    <name evidence="9" type="ORF">DL237_15920</name>
</gene>
<evidence type="ECO:0000256" key="1">
    <source>
        <dbReference type="ARBA" id="ARBA00004370"/>
    </source>
</evidence>
<evidence type="ECO:0000256" key="4">
    <source>
        <dbReference type="PROSITE-ProRule" id="PRU00284"/>
    </source>
</evidence>
<dbReference type="GO" id="GO:0016020">
    <property type="term" value="C:membrane"/>
    <property type="evidence" value="ECO:0007669"/>
    <property type="project" value="UniProtKB-SubCell"/>
</dbReference>
<dbReference type="PANTHER" id="PTHR43531">
    <property type="entry name" value="PROTEIN ICFG"/>
    <property type="match status" value="1"/>
</dbReference>
<dbReference type="Pfam" id="PF00015">
    <property type="entry name" value="MCPsignal"/>
    <property type="match status" value="1"/>
</dbReference>
<dbReference type="PRINTS" id="PR00260">
    <property type="entry name" value="CHEMTRNSDUCR"/>
</dbReference>
<dbReference type="GO" id="GO:0004888">
    <property type="term" value="F:transmembrane signaling receptor activity"/>
    <property type="evidence" value="ECO:0007669"/>
    <property type="project" value="InterPro"/>
</dbReference>
<feature type="transmembrane region" description="Helical" evidence="6">
    <location>
        <begin position="37"/>
        <end position="57"/>
    </location>
</feature>
<dbReference type="SUPFAM" id="SSF158472">
    <property type="entry name" value="HAMP domain-like"/>
    <property type="match status" value="1"/>
</dbReference>
<accession>A0A399IX71</accession>
<dbReference type="Gene3D" id="1.10.287.950">
    <property type="entry name" value="Methyl-accepting chemotaxis protein"/>
    <property type="match status" value="1"/>
</dbReference>
<evidence type="ECO:0000256" key="3">
    <source>
        <dbReference type="ARBA" id="ARBA00029447"/>
    </source>
</evidence>
<dbReference type="SMART" id="SM00304">
    <property type="entry name" value="HAMP"/>
    <property type="match status" value="2"/>
</dbReference>
<evidence type="ECO:0000256" key="5">
    <source>
        <dbReference type="SAM" id="MobiDB-lite"/>
    </source>
</evidence>
<feature type="region of interest" description="Disordered" evidence="5">
    <location>
        <begin position="779"/>
        <end position="799"/>
    </location>
</feature>
<feature type="region of interest" description="Disordered" evidence="5">
    <location>
        <begin position="1"/>
        <end position="23"/>
    </location>
</feature>
<dbReference type="GO" id="GO:0006935">
    <property type="term" value="P:chemotaxis"/>
    <property type="evidence" value="ECO:0007669"/>
    <property type="project" value="UniProtKB-KW"/>
</dbReference>
<dbReference type="AlphaFoldDB" id="A0A399IX71"/>
<evidence type="ECO:0000256" key="6">
    <source>
        <dbReference type="SAM" id="Phobius"/>
    </source>
</evidence>
<dbReference type="CDD" id="cd11386">
    <property type="entry name" value="MCP_signal"/>
    <property type="match status" value="1"/>
</dbReference>
<dbReference type="PROSITE" id="PS50885">
    <property type="entry name" value="HAMP"/>
    <property type="match status" value="2"/>
</dbReference>
<dbReference type="PROSITE" id="PS50111">
    <property type="entry name" value="CHEMOTAXIS_TRANSDUC_2"/>
    <property type="match status" value="1"/>
</dbReference>
<keyword evidence="10" id="KW-1185">Reference proteome</keyword>
<reference evidence="9 10" key="1">
    <citation type="submission" date="2018-08" db="EMBL/GenBank/DDBJ databases">
        <title>Pseudooceanicola sediminis CY03 in the family Rhodobacteracea.</title>
        <authorList>
            <person name="Zhang Y.-J."/>
        </authorList>
    </citation>
    <scope>NUCLEOTIDE SEQUENCE [LARGE SCALE GENOMIC DNA]</scope>
    <source>
        <strain evidence="9 10">CY03</strain>
    </source>
</reference>